<name>A0AAV5SEN7_9BILA</name>
<reference evidence="2" key="1">
    <citation type="submission" date="2023-10" db="EMBL/GenBank/DDBJ databases">
        <title>Genome assembly of Pristionchus species.</title>
        <authorList>
            <person name="Yoshida K."/>
            <person name="Sommer R.J."/>
        </authorList>
    </citation>
    <scope>NUCLEOTIDE SEQUENCE</scope>
    <source>
        <strain evidence="2">RS0144</strain>
    </source>
</reference>
<sequence>LLLQKLSRSFIWRILAAQFAISLLTTAPVWPASYVYKNETTQDQIVALSPTHMLILKALSVITYLLYIVCNSIFTVLTSRELFRLRSVLEGNSATTQKIITQQRNIFIIVTVCSINHLLKALQQFAVAVTTYFGLVDLTTLIWSLYPLVNVLSTYSAPICLFLLSPTVRIRLLSPIIPAM</sequence>
<accession>A0AAV5SEN7</accession>
<comment type="caution">
    <text evidence="2">The sequence shown here is derived from an EMBL/GenBank/DDBJ whole genome shotgun (WGS) entry which is preliminary data.</text>
</comment>
<keyword evidence="3" id="KW-1185">Reference proteome</keyword>
<dbReference type="AlphaFoldDB" id="A0AAV5SEN7"/>
<evidence type="ECO:0000313" key="3">
    <source>
        <dbReference type="Proteomes" id="UP001432027"/>
    </source>
</evidence>
<feature type="non-terminal residue" evidence="2">
    <location>
        <position position="1"/>
    </location>
</feature>
<dbReference type="PANTHER" id="PTHR31552">
    <property type="entry name" value="SERPENTINE RECEPTOR CLASS GAMMA"/>
    <property type="match status" value="1"/>
</dbReference>
<feature type="transmembrane region" description="Helical" evidence="1">
    <location>
        <begin position="152"/>
        <end position="172"/>
    </location>
</feature>
<dbReference type="Proteomes" id="UP001432027">
    <property type="component" value="Unassembled WGS sequence"/>
</dbReference>
<feature type="non-terminal residue" evidence="2">
    <location>
        <position position="180"/>
    </location>
</feature>
<evidence type="ECO:0000256" key="1">
    <source>
        <dbReference type="SAM" id="Phobius"/>
    </source>
</evidence>
<dbReference type="PANTHER" id="PTHR31552:SF31">
    <property type="entry name" value="SERPENTINE RECEPTOR CLASS GAMMA"/>
    <property type="match status" value="1"/>
</dbReference>
<protein>
    <recommendedName>
        <fullName evidence="4">G protein-coupled receptor</fullName>
    </recommendedName>
</protein>
<keyword evidence="1" id="KW-0812">Transmembrane</keyword>
<evidence type="ECO:0000313" key="2">
    <source>
        <dbReference type="EMBL" id="GMS81319.1"/>
    </source>
</evidence>
<keyword evidence="1" id="KW-1133">Transmembrane helix</keyword>
<organism evidence="2 3">
    <name type="scientific">Pristionchus entomophagus</name>
    <dbReference type="NCBI Taxonomy" id="358040"/>
    <lineage>
        <taxon>Eukaryota</taxon>
        <taxon>Metazoa</taxon>
        <taxon>Ecdysozoa</taxon>
        <taxon>Nematoda</taxon>
        <taxon>Chromadorea</taxon>
        <taxon>Rhabditida</taxon>
        <taxon>Rhabditina</taxon>
        <taxon>Diplogasteromorpha</taxon>
        <taxon>Diplogasteroidea</taxon>
        <taxon>Neodiplogasteridae</taxon>
        <taxon>Pristionchus</taxon>
    </lineage>
</organism>
<gene>
    <name evidence="2" type="ORF">PENTCL1PPCAC_3494</name>
</gene>
<keyword evidence="1" id="KW-0472">Membrane</keyword>
<feature type="transmembrane region" description="Helical" evidence="1">
    <location>
        <begin position="55"/>
        <end position="77"/>
    </location>
</feature>
<proteinExistence type="predicted"/>
<evidence type="ECO:0008006" key="4">
    <source>
        <dbReference type="Google" id="ProtNLM"/>
    </source>
</evidence>
<dbReference type="EMBL" id="BTSX01000001">
    <property type="protein sequence ID" value="GMS81319.1"/>
    <property type="molecule type" value="Genomic_DNA"/>
</dbReference>